<reference evidence="5" key="1">
    <citation type="submission" date="2018-05" db="EMBL/GenBank/DDBJ databases">
        <authorList>
            <person name="Lanie J.A."/>
            <person name="Ng W.-L."/>
            <person name="Kazmierczak K.M."/>
            <person name="Andrzejewski T.M."/>
            <person name="Davidsen T.M."/>
            <person name="Wayne K.J."/>
            <person name="Tettelin H."/>
            <person name="Glass J.I."/>
            <person name="Rusch D."/>
            <person name="Podicherti R."/>
            <person name="Tsui H.-C.T."/>
            <person name="Winkler M.E."/>
        </authorList>
    </citation>
    <scope>NUCLEOTIDE SEQUENCE</scope>
</reference>
<evidence type="ECO:0000256" key="1">
    <source>
        <dbReference type="ARBA" id="ARBA00013194"/>
    </source>
</evidence>
<accession>A0A381TS64</accession>
<dbReference type="SUPFAM" id="SSF50891">
    <property type="entry name" value="Cyclophilin-like"/>
    <property type="match status" value="2"/>
</dbReference>
<dbReference type="GO" id="GO:0003755">
    <property type="term" value="F:peptidyl-prolyl cis-trans isomerase activity"/>
    <property type="evidence" value="ECO:0007669"/>
    <property type="project" value="UniProtKB-KW"/>
</dbReference>
<organism evidence="5">
    <name type="scientific">marine metagenome</name>
    <dbReference type="NCBI Taxonomy" id="408172"/>
    <lineage>
        <taxon>unclassified sequences</taxon>
        <taxon>metagenomes</taxon>
        <taxon>ecological metagenomes</taxon>
    </lineage>
</organism>
<name>A0A381TS64_9ZZZZ</name>
<dbReference type="EMBL" id="UINC01004795">
    <property type="protein sequence ID" value="SVA16903.1"/>
    <property type="molecule type" value="Genomic_DNA"/>
</dbReference>
<dbReference type="InterPro" id="IPR002130">
    <property type="entry name" value="Cyclophilin-type_PPIase_dom"/>
</dbReference>
<dbReference type="InterPro" id="IPR029000">
    <property type="entry name" value="Cyclophilin-like_dom_sf"/>
</dbReference>
<dbReference type="PROSITE" id="PS50072">
    <property type="entry name" value="CSA_PPIASE_2"/>
    <property type="match status" value="2"/>
</dbReference>
<dbReference type="PANTHER" id="PTHR45625:SF4">
    <property type="entry name" value="PEPTIDYLPROLYL ISOMERASE DOMAIN AND WD REPEAT-CONTAINING PROTEIN 1"/>
    <property type="match status" value="1"/>
</dbReference>
<dbReference type="PANTHER" id="PTHR45625">
    <property type="entry name" value="PEPTIDYL-PROLYL CIS-TRANS ISOMERASE-RELATED"/>
    <property type="match status" value="1"/>
</dbReference>
<dbReference type="CDD" id="cd00317">
    <property type="entry name" value="cyclophilin"/>
    <property type="match status" value="2"/>
</dbReference>
<dbReference type="Gene3D" id="2.40.100.10">
    <property type="entry name" value="Cyclophilin-like"/>
    <property type="match status" value="2"/>
</dbReference>
<feature type="domain" description="PPIase cyclophilin-type" evidence="4">
    <location>
        <begin position="64"/>
        <end position="222"/>
    </location>
</feature>
<proteinExistence type="predicted"/>
<keyword evidence="2" id="KW-0697">Rotamase</keyword>
<feature type="non-terminal residue" evidence="5">
    <location>
        <position position="1"/>
    </location>
</feature>
<evidence type="ECO:0000256" key="2">
    <source>
        <dbReference type="ARBA" id="ARBA00023110"/>
    </source>
</evidence>
<dbReference type="InterPro" id="IPR044666">
    <property type="entry name" value="Cyclophilin_A-like"/>
</dbReference>
<keyword evidence="3" id="KW-0413">Isomerase</keyword>
<dbReference type="AlphaFoldDB" id="A0A381TS64"/>
<dbReference type="EC" id="5.2.1.8" evidence="1"/>
<gene>
    <name evidence="5" type="ORF">METZ01_LOCUS69757</name>
</gene>
<evidence type="ECO:0000256" key="3">
    <source>
        <dbReference type="ARBA" id="ARBA00023235"/>
    </source>
</evidence>
<evidence type="ECO:0000259" key="4">
    <source>
        <dbReference type="PROSITE" id="PS50072"/>
    </source>
</evidence>
<dbReference type="Pfam" id="PF00160">
    <property type="entry name" value="Pro_isomerase"/>
    <property type="match status" value="2"/>
</dbReference>
<feature type="domain" description="PPIase cyclophilin-type" evidence="4">
    <location>
        <begin position="249"/>
        <end position="397"/>
    </location>
</feature>
<protein>
    <recommendedName>
        <fullName evidence="1">peptidylprolyl isomerase</fullName>
        <ecNumber evidence="1">5.2.1.8</ecNumber>
    </recommendedName>
</protein>
<dbReference type="PRINTS" id="PR00153">
    <property type="entry name" value="CSAPPISMRASE"/>
</dbReference>
<evidence type="ECO:0000313" key="5">
    <source>
        <dbReference type="EMBL" id="SVA16903.1"/>
    </source>
</evidence>
<sequence length="400" mass="42858">VTVPSGSSVQLVMRTDEMCIVALNTGMQMVKRLVLTTWLLLSTPFVAQAGQELFVTPLPPGQLFNKQAVVETTKGTIIIDLLAEAAPNHVGLFIQKAADGEYDGTSFHRMVLRGIIQGGDPFSKDPARRNEYGQGGLGLVAAEPSDERHSAGTVSSVGVPGDPNSDGTQFLVTVVAQPGLDGHHTIWGRVAEGLSVVARISETLVDAEGMATERVEIVSVSIRDWSPPIPPPFTTETVAELATYRAVLETSVGSVAFEFFPDRAPEHVRNFLRLAAAGVYDGMAFHRVVPGFVVQTGSIPSRTTPLSEEQRAVVVNLTPEFSDTSHVKGIVSMARGDDEDSASTSFFIVTGAAPELDGIYTVFGRVVDGMGAVERMESAATDGETPVNRIELREIRLERN</sequence>